<organism evidence="3 4">
    <name type="scientific">Dendroctonus ponderosae</name>
    <name type="common">Mountain pine beetle</name>
    <dbReference type="NCBI Taxonomy" id="77166"/>
    <lineage>
        <taxon>Eukaryota</taxon>
        <taxon>Metazoa</taxon>
        <taxon>Ecdysozoa</taxon>
        <taxon>Arthropoda</taxon>
        <taxon>Hexapoda</taxon>
        <taxon>Insecta</taxon>
        <taxon>Pterygota</taxon>
        <taxon>Neoptera</taxon>
        <taxon>Endopterygota</taxon>
        <taxon>Coleoptera</taxon>
        <taxon>Polyphaga</taxon>
        <taxon>Cucujiformia</taxon>
        <taxon>Curculionidae</taxon>
        <taxon>Scolytinae</taxon>
        <taxon>Dendroctonus</taxon>
    </lineage>
</organism>
<dbReference type="AlphaFoldDB" id="U4UK58"/>
<feature type="compositionally biased region" description="Basic and acidic residues" evidence="1">
    <location>
        <begin position="149"/>
        <end position="178"/>
    </location>
</feature>
<dbReference type="OrthoDB" id="9989103at2759"/>
<dbReference type="GO" id="GO:0005737">
    <property type="term" value="C:cytoplasm"/>
    <property type="evidence" value="ECO:0007669"/>
    <property type="project" value="UniProtKB-ARBA"/>
</dbReference>
<evidence type="ECO:0000313" key="4">
    <source>
        <dbReference type="Proteomes" id="UP000030742"/>
    </source>
</evidence>
<dbReference type="STRING" id="77166.U4UK58"/>
<dbReference type="SMART" id="SM00333">
    <property type="entry name" value="TUDOR"/>
    <property type="match status" value="1"/>
</dbReference>
<evidence type="ECO:0000256" key="1">
    <source>
        <dbReference type="SAM" id="MobiDB-lite"/>
    </source>
</evidence>
<reference evidence="3 4" key="1">
    <citation type="journal article" date="2013" name="Genome Biol.">
        <title>Draft genome of the mountain pine beetle, Dendroctonus ponderosae Hopkins, a major forest pest.</title>
        <authorList>
            <person name="Keeling C.I."/>
            <person name="Yuen M.M."/>
            <person name="Liao N.Y."/>
            <person name="Docking T.R."/>
            <person name="Chan S.K."/>
            <person name="Taylor G.A."/>
            <person name="Palmquist D.L."/>
            <person name="Jackman S.D."/>
            <person name="Nguyen A."/>
            <person name="Li M."/>
            <person name="Henderson H."/>
            <person name="Janes J.K."/>
            <person name="Zhao Y."/>
            <person name="Pandoh P."/>
            <person name="Moore R."/>
            <person name="Sperling F.A."/>
            <person name="Huber D.P."/>
            <person name="Birol I."/>
            <person name="Jones S.J."/>
            <person name="Bohlmann J."/>
        </authorList>
    </citation>
    <scope>NUCLEOTIDE SEQUENCE</scope>
</reference>
<dbReference type="Gene3D" id="2.40.50.90">
    <property type="match status" value="1"/>
</dbReference>
<dbReference type="Gene3D" id="2.30.30.140">
    <property type="match status" value="1"/>
</dbReference>
<feature type="domain" description="Tudor" evidence="2">
    <location>
        <begin position="261"/>
        <end position="319"/>
    </location>
</feature>
<sequence length="401" mass="46199">MPLSIMLCSYSQNDRRKLRDRGDGDWGDKGYRERGDRRDQDWNDKSERGDRADRGDRNRGPRDREHSDRSRGDREQNDRVQKDRYSANDRINRFRNDNKSNNWNNTDDVFENTPTWNSNGNEAKSSVDKNDSWADSTPSSNQNSYETYQPKDDKYAGRKRFEDRDSSRQDGKSWNKKDNLRADISKKGFIKDGSDLSLSGSDKGSRKGGRAISKSEYNDTGAAPNTETFTQLDVVGSEAAPEFKTMMEEIQQFYKGRKAELSAVGAPVIGLFPEDSVLYRGQVLEVLGNQYKVLYVDFGNVSTVNKVWPIDKKFMQMPAQAICCGFKGIEPIGGNWPDPSTFAQYFGKDCFMARFLEKNDDRRPGERYSQNMYGSPTGFPWWLNNFLRWNFFGVLLPRTLW</sequence>
<dbReference type="InterPro" id="IPR002999">
    <property type="entry name" value="Tudor"/>
</dbReference>
<dbReference type="PANTHER" id="PTHR16442">
    <property type="entry name" value="RING FINGER PROTEIN 17"/>
    <property type="match status" value="1"/>
</dbReference>
<feature type="region of interest" description="Disordered" evidence="1">
    <location>
        <begin position="195"/>
        <end position="224"/>
    </location>
</feature>
<feature type="compositionally biased region" description="Polar residues" evidence="1">
    <location>
        <begin position="112"/>
        <end position="124"/>
    </location>
</feature>
<accession>U4UK58</accession>
<proteinExistence type="predicted"/>
<name>U4UK58_DENPD</name>
<evidence type="ECO:0000313" key="3">
    <source>
        <dbReference type="EMBL" id="ERL93507.1"/>
    </source>
</evidence>
<dbReference type="Pfam" id="PF00567">
    <property type="entry name" value="TUDOR"/>
    <property type="match status" value="1"/>
</dbReference>
<dbReference type="Proteomes" id="UP000030742">
    <property type="component" value="Unassembled WGS sequence"/>
</dbReference>
<dbReference type="SUPFAM" id="SSF63748">
    <property type="entry name" value="Tudor/PWWP/MBT"/>
    <property type="match status" value="1"/>
</dbReference>
<dbReference type="EMBL" id="KB632358">
    <property type="protein sequence ID" value="ERL93507.1"/>
    <property type="molecule type" value="Genomic_DNA"/>
</dbReference>
<feature type="compositionally biased region" description="Polar residues" evidence="1">
    <location>
        <begin position="133"/>
        <end position="147"/>
    </location>
</feature>
<dbReference type="InterPro" id="IPR035437">
    <property type="entry name" value="SNase_OB-fold_sf"/>
</dbReference>
<dbReference type="PROSITE" id="PS50304">
    <property type="entry name" value="TUDOR"/>
    <property type="match status" value="1"/>
</dbReference>
<gene>
    <name evidence="3" type="ORF">D910_10796</name>
</gene>
<evidence type="ECO:0000259" key="2">
    <source>
        <dbReference type="PROSITE" id="PS50304"/>
    </source>
</evidence>
<protein>
    <recommendedName>
        <fullName evidence="2">Tudor domain-containing protein</fullName>
    </recommendedName>
</protein>
<feature type="compositionally biased region" description="Basic and acidic residues" evidence="1">
    <location>
        <begin position="13"/>
        <end position="98"/>
    </location>
</feature>
<dbReference type="PANTHER" id="PTHR16442:SF1">
    <property type="entry name" value="RING FINGER PROTEIN 17"/>
    <property type="match status" value="1"/>
</dbReference>
<feature type="region of interest" description="Disordered" evidence="1">
    <location>
        <begin position="1"/>
        <end position="178"/>
    </location>
</feature>